<dbReference type="Gene3D" id="2.40.160.20">
    <property type="match status" value="1"/>
</dbReference>
<evidence type="ECO:0000313" key="2">
    <source>
        <dbReference type="EMBL" id="MEX6686792.1"/>
    </source>
</evidence>
<dbReference type="SUPFAM" id="SSF56925">
    <property type="entry name" value="OMPA-like"/>
    <property type="match status" value="1"/>
</dbReference>
<evidence type="ECO:0000313" key="3">
    <source>
        <dbReference type="Proteomes" id="UP001560573"/>
    </source>
</evidence>
<dbReference type="RefSeq" id="WP_369328187.1">
    <property type="nucleotide sequence ID" value="NZ_JAULBC010000001.1"/>
</dbReference>
<accession>A0ABV3ZAA3</accession>
<proteinExistence type="predicted"/>
<dbReference type="Proteomes" id="UP001560573">
    <property type="component" value="Unassembled WGS sequence"/>
</dbReference>
<feature type="signal peptide" evidence="1">
    <location>
        <begin position="1"/>
        <end position="21"/>
    </location>
</feature>
<keyword evidence="1" id="KW-0732">Signal</keyword>
<reference evidence="2 3" key="1">
    <citation type="submission" date="2023-07" db="EMBL/GenBank/DDBJ databases">
        <authorList>
            <person name="Lian W.-H."/>
        </authorList>
    </citation>
    <scope>NUCLEOTIDE SEQUENCE [LARGE SCALE GENOMIC DNA]</scope>
    <source>
        <strain evidence="2 3">SYSU DXS3180</strain>
    </source>
</reference>
<organism evidence="2 3">
    <name type="scientific">Danxiaibacter flavus</name>
    <dbReference type="NCBI Taxonomy" id="3049108"/>
    <lineage>
        <taxon>Bacteria</taxon>
        <taxon>Pseudomonadati</taxon>
        <taxon>Bacteroidota</taxon>
        <taxon>Chitinophagia</taxon>
        <taxon>Chitinophagales</taxon>
        <taxon>Chitinophagaceae</taxon>
        <taxon>Danxiaibacter</taxon>
    </lineage>
</organism>
<feature type="chain" id="PRO_5047379859" evidence="1">
    <location>
        <begin position="22"/>
        <end position="202"/>
    </location>
</feature>
<dbReference type="EMBL" id="JAULBC010000001">
    <property type="protein sequence ID" value="MEX6686792.1"/>
    <property type="molecule type" value="Genomic_DNA"/>
</dbReference>
<keyword evidence="3" id="KW-1185">Reference proteome</keyword>
<comment type="caution">
    <text evidence="2">The sequence shown here is derived from an EMBL/GenBank/DDBJ whole genome shotgun (WGS) entry which is preliminary data.</text>
</comment>
<name>A0ABV3ZAA3_9BACT</name>
<protein>
    <submittedName>
        <fullName evidence="2">OmpW family outer membrane protein</fullName>
    </submittedName>
</protein>
<evidence type="ECO:0000256" key="1">
    <source>
        <dbReference type="SAM" id="SignalP"/>
    </source>
</evidence>
<gene>
    <name evidence="2" type="ORF">QTN47_04760</name>
</gene>
<dbReference type="InterPro" id="IPR005618">
    <property type="entry name" value="OMPW"/>
</dbReference>
<sequence length="202" mass="22437">MKQIKLLLFVLGMVSFASSHAQTHPNIAAISWEVAFPTNSNYLDKTSWAGGRVEYRRMVNKQFSIGAAISWNSFEQYVGTKTYDDGHRGAVTTDMIREVYTLPITLTGHYYFQTDNKIFKPYVGIGLGGQYAEQNAYFNIYGLTSNNWGFVARPEVGALLQFGRGVAGLVGVSYNIATNKNDEFDINGLKQFCVNIGIAGIF</sequence>
<dbReference type="Pfam" id="PF03922">
    <property type="entry name" value="OmpW"/>
    <property type="match status" value="1"/>
</dbReference>
<dbReference type="InterPro" id="IPR011250">
    <property type="entry name" value="OMP/PagP_B-barrel"/>
</dbReference>